<gene>
    <name evidence="2" type="ORF">WKW80_08520</name>
</gene>
<feature type="transmembrane region" description="Helical" evidence="1">
    <location>
        <begin position="38"/>
        <end position="61"/>
    </location>
</feature>
<name>A0ABU8VYJ8_9BURK</name>
<dbReference type="EMBL" id="JBBKZV010000003">
    <property type="protein sequence ID" value="MEJ8822081.1"/>
    <property type="molecule type" value="Genomic_DNA"/>
</dbReference>
<reference evidence="2 3" key="1">
    <citation type="submission" date="2024-03" db="EMBL/GenBank/DDBJ databases">
        <title>Novel species of the genus Variovorax.</title>
        <authorList>
            <person name="Liu Q."/>
            <person name="Xin Y.-H."/>
        </authorList>
    </citation>
    <scope>NUCLEOTIDE SEQUENCE [LARGE SCALE GENOMIC DNA]</scope>
    <source>
        <strain evidence="2 3">KACC 18501</strain>
    </source>
</reference>
<dbReference type="Proteomes" id="UP001363010">
    <property type="component" value="Unassembled WGS sequence"/>
</dbReference>
<evidence type="ECO:0000313" key="2">
    <source>
        <dbReference type="EMBL" id="MEJ8822081.1"/>
    </source>
</evidence>
<dbReference type="RefSeq" id="WP_340363124.1">
    <property type="nucleotide sequence ID" value="NZ_JBBKZV010000003.1"/>
</dbReference>
<keyword evidence="1" id="KW-0812">Transmembrane</keyword>
<comment type="caution">
    <text evidence="2">The sequence shown here is derived from an EMBL/GenBank/DDBJ whole genome shotgun (WGS) entry which is preliminary data.</text>
</comment>
<organism evidence="2 3">
    <name type="scientific">Variovorax humicola</name>
    <dbReference type="NCBI Taxonomy" id="1769758"/>
    <lineage>
        <taxon>Bacteria</taxon>
        <taxon>Pseudomonadati</taxon>
        <taxon>Pseudomonadota</taxon>
        <taxon>Betaproteobacteria</taxon>
        <taxon>Burkholderiales</taxon>
        <taxon>Comamonadaceae</taxon>
        <taxon>Variovorax</taxon>
    </lineage>
</organism>
<keyword evidence="3" id="KW-1185">Reference proteome</keyword>
<sequence>MTGFVNANHPTVHPGVQRAEVLFDIVNGRSMRGSTRHVIAFLLVAALASTLAVAEALVANWDEGNLLTAWAVLCAALFAGVALYSDLLVAGAKRVAAWFRAGAERRASARADAQFLAAADRDPRIMEELRAAIARSKAEDETTDVAPAVSLLSKMTGAHETPSLYVAMSRVQSGQFH</sequence>
<keyword evidence="1" id="KW-1133">Transmembrane helix</keyword>
<accession>A0ABU8VYJ8</accession>
<evidence type="ECO:0000256" key="1">
    <source>
        <dbReference type="SAM" id="Phobius"/>
    </source>
</evidence>
<proteinExistence type="predicted"/>
<feature type="transmembrane region" description="Helical" evidence="1">
    <location>
        <begin position="67"/>
        <end position="90"/>
    </location>
</feature>
<evidence type="ECO:0000313" key="3">
    <source>
        <dbReference type="Proteomes" id="UP001363010"/>
    </source>
</evidence>
<keyword evidence="1" id="KW-0472">Membrane</keyword>
<protein>
    <submittedName>
        <fullName evidence="2">Uncharacterized protein</fullName>
    </submittedName>
</protein>